<reference evidence="2 3" key="1">
    <citation type="submission" date="2021-05" db="EMBL/GenBank/DDBJ databases">
        <title>Phylogenetic classification of ten novel species belonging to the genus Bifidobacterium comprising B. colchicus sp. nov., B. abeli sp. nov., B. bicoloris sp. nov., B. guerezis sp. nov., B. rosaliae sp. nov., B. santillanensis sp. nov., B. argentati sp. nov., B. amazzoni sp. nov., B. pluviali sp. nov., and B. pinnaculum sp. nov.</title>
        <authorList>
            <person name="Lugli G.A."/>
            <person name="Ruiz Garcia L."/>
            <person name="Margolles A."/>
            <person name="Ventura M."/>
        </authorList>
    </citation>
    <scope>NUCLEOTIDE SEQUENCE [LARGE SCALE GENOMIC DNA]</scope>
    <source>
        <strain evidence="2 3">82T10</strain>
    </source>
</reference>
<feature type="transmembrane region" description="Helical" evidence="1">
    <location>
        <begin position="257"/>
        <end position="279"/>
    </location>
</feature>
<name>A0ABS6WGW5_9BIFI</name>
<comment type="caution">
    <text evidence="2">The sequence shown here is derived from an EMBL/GenBank/DDBJ whole genome shotgun (WGS) entry which is preliminary data.</text>
</comment>
<dbReference type="EMBL" id="JAHBBH010000030">
    <property type="protein sequence ID" value="MBW3093182.1"/>
    <property type="molecule type" value="Genomic_DNA"/>
</dbReference>
<feature type="transmembrane region" description="Helical" evidence="1">
    <location>
        <begin position="166"/>
        <end position="186"/>
    </location>
</feature>
<evidence type="ECO:0000256" key="1">
    <source>
        <dbReference type="SAM" id="Phobius"/>
    </source>
</evidence>
<feature type="transmembrane region" description="Helical" evidence="1">
    <location>
        <begin position="193"/>
        <end position="211"/>
    </location>
</feature>
<protein>
    <recommendedName>
        <fullName evidence="4">Glycosyltransferase RgtA/B/C/D-like domain-containing protein</fullName>
    </recommendedName>
</protein>
<feature type="transmembrane region" description="Helical" evidence="1">
    <location>
        <begin position="577"/>
        <end position="599"/>
    </location>
</feature>
<feature type="transmembrane region" description="Helical" evidence="1">
    <location>
        <begin position="466"/>
        <end position="483"/>
    </location>
</feature>
<gene>
    <name evidence="2" type="ORF">KIH79_09680</name>
</gene>
<evidence type="ECO:0000313" key="3">
    <source>
        <dbReference type="Proteomes" id="UP000700815"/>
    </source>
</evidence>
<organism evidence="2 3">
    <name type="scientific">Bifidobacterium miconis</name>
    <dbReference type="NCBI Taxonomy" id="2834435"/>
    <lineage>
        <taxon>Bacteria</taxon>
        <taxon>Bacillati</taxon>
        <taxon>Actinomycetota</taxon>
        <taxon>Actinomycetes</taxon>
        <taxon>Bifidobacteriales</taxon>
        <taxon>Bifidobacteriaceae</taxon>
        <taxon>Bifidobacterium</taxon>
    </lineage>
</organism>
<keyword evidence="1" id="KW-1133">Transmembrane helix</keyword>
<evidence type="ECO:0000313" key="2">
    <source>
        <dbReference type="EMBL" id="MBW3093182.1"/>
    </source>
</evidence>
<feature type="transmembrane region" description="Helical" evidence="1">
    <location>
        <begin position="687"/>
        <end position="707"/>
    </location>
</feature>
<keyword evidence="3" id="KW-1185">Reference proteome</keyword>
<keyword evidence="1" id="KW-0812">Transmembrane</keyword>
<feature type="transmembrane region" description="Helical" evidence="1">
    <location>
        <begin position="418"/>
        <end position="436"/>
    </location>
</feature>
<dbReference type="RefSeq" id="WP_219059197.1">
    <property type="nucleotide sequence ID" value="NZ_JAHBBH010000030.1"/>
</dbReference>
<dbReference type="Proteomes" id="UP000700815">
    <property type="component" value="Unassembled WGS sequence"/>
</dbReference>
<feature type="transmembrane region" description="Helical" evidence="1">
    <location>
        <begin position="606"/>
        <end position="625"/>
    </location>
</feature>
<feature type="transmembrane region" description="Helical" evidence="1">
    <location>
        <begin position="495"/>
        <end position="516"/>
    </location>
</feature>
<proteinExistence type="predicted"/>
<feature type="transmembrane region" description="Helical" evidence="1">
    <location>
        <begin position="223"/>
        <end position="245"/>
    </location>
</feature>
<evidence type="ECO:0008006" key="4">
    <source>
        <dbReference type="Google" id="ProtNLM"/>
    </source>
</evidence>
<feature type="transmembrane region" description="Helical" evidence="1">
    <location>
        <begin position="645"/>
        <end position="666"/>
    </location>
</feature>
<feature type="transmembrane region" description="Helical" evidence="1">
    <location>
        <begin position="366"/>
        <end position="388"/>
    </location>
</feature>
<keyword evidence="1" id="KW-0472">Membrane</keyword>
<feature type="transmembrane region" description="Helical" evidence="1">
    <location>
        <begin position="395"/>
        <end position="412"/>
    </location>
</feature>
<feature type="transmembrane region" description="Helical" evidence="1">
    <location>
        <begin position="443"/>
        <end position="460"/>
    </location>
</feature>
<accession>A0ABS6WGW5</accession>
<sequence>MSMSNVMSWVRSHVLAVVTVLCVVLGCAILAAGFQPTNVHYTVELTQPLGASGKVVFRFEENKNIPNAAEQSATVEDNGSKASIWIDPLNARSGTMTVSIAGNGQTRISHLVADVRSNGMHLWNVDAVDGGDFVQQTEGDAVTASLSQDRLQELQRAARFRSEDKVVLLALLLFAYVACALKLTVLRDVQLRYYVAGMVAIVAVVALAVYRCNTLPDYSLGGYSYKLLIAGILMVALLAILVNCAAGRPRCPAGVKLLVCLIDYVGVGAYVIMQFLIYLKYYINGHSFDEAAHLSYIAYENVHNELLPSFENISIYSQWNDFNGVMSLNEPMQFNQLGHPPLYYLIMSHMPGISSNGVDTVYYHMMWLRCESFALGFAGLCLAFYLGLTRIPHIPILHLTYALMIIAPANLVLTMTGLNNDTLAILTVTVFVWGCIRFFERRYNWGTFLLIAVGITATLLTKLTAGMVVGFTAVLIVAYTLIVDRNGKALLRKEFFVTIPIYCVAAAYYVMLLVRYRTIQPSFQKFDPSGYYQSVFYVAMDKRYSMMVAGYPEYFADQFVRSWYALVYPANVDRAGLSFMSFEAVAVAAVLLLPLVVLLVRQKDRFGRFLTLGLAGTWLVILYQWYSAQKGFMTNGYTGGFQSRYYLCVVSLFAFAIVWLVLRWFAVRSDDPVEPKDGGALLRAASLTDAGTMAVAVFAFLLVYDGYLSSFLFHMSEISS</sequence>